<keyword evidence="1" id="KW-0812">Transmembrane</keyword>
<organism evidence="2 3">
    <name type="scientific">Slackia exigua (strain ATCC 700122 / DSM 15923 / CIP 105133 / JCM 11022 / KCTC 5966 / S-7)</name>
    <dbReference type="NCBI Taxonomy" id="649764"/>
    <lineage>
        <taxon>Bacteria</taxon>
        <taxon>Bacillati</taxon>
        <taxon>Actinomycetota</taxon>
        <taxon>Coriobacteriia</taxon>
        <taxon>Eggerthellales</taxon>
        <taxon>Eggerthellaceae</taxon>
        <taxon>Slackia</taxon>
    </lineage>
</organism>
<comment type="caution">
    <text evidence="2">The sequence shown here is derived from an EMBL/GenBank/DDBJ whole genome shotgun (WGS) entry which is preliminary data.</text>
</comment>
<evidence type="ECO:0000313" key="3">
    <source>
        <dbReference type="Proteomes" id="UP000006001"/>
    </source>
</evidence>
<feature type="transmembrane region" description="Helical" evidence="1">
    <location>
        <begin position="6"/>
        <end position="31"/>
    </location>
</feature>
<dbReference type="HOGENOM" id="CLU_1980096_0_0_11"/>
<dbReference type="GeneID" id="85008368"/>
<reference evidence="2" key="1">
    <citation type="submission" date="2009-10" db="EMBL/GenBank/DDBJ databases">
        <authorList>
            <person name="Weinstock G."/>
            <person name="Sodergren E."/>
            <person name="Clifton S."/>
            <person name="Fulton L."/>
            <person name="Fulton B."/>
            <person name="Courtney L."/>
            <person name="Fronick C."/>
            <person name="Harrison M."/>
            <person name="Strong C."/>
            <person name="Farmer C."/>
            <person name="Delahaunty K."/>
            <person name="Markovic C."/>
            <person name="Hall O."/>
            <person name="Minx P."/>
            <person name="Tomlinson C."/>
            <person name="Mitreva M."/>
            <person name="Nelson J."/>
            <person name="Hou S."/>
            <person name="Wollam A."/>
            <person name="Pepin K.H."/>
            <person name="Johnson M."/>
            <person name="Bhonagiri V."/>
            <person name="Nash W.E."/>
            <person name="Warren W."/>
            <person name="Chinwalla A."/>
            <person name="Mardis E.R."/>
            <person name="Wilson R.K."/>
        </authorList>
    </citation>
    <scope>NUCLEOTIDE SEQUENCE [LARGE SCALE GENOMIC DNA]</scope>
    <source>
        <strain evidence="2">ATCC 700122</strain>
    </source>
</reference>
<sequence>MTGSSWAIAAMFLTCLALTIVVELVVALAVFHVRGAWHIAVVALAQTVTNPPLVLATIVAGVALDSELAFATILIVLETAAVVAEGGIYRYAGLSDRPYILSLACNAASFTIGFAISLVSCALSSF</sequence>
<name>D0WI31_SLAES</name>
<dbReference type="Proteomes" id="UP000006001">
    <property type="component" value="Unassembled WGS sequence"/>
</dbReference>
<keyword evidence="1" id="KW-0472">Membrane</keyword>
<dbReference type="AlphaFoldDB" id="D0WI31"/>
<evidence type="ECO:0000256" key="1">
    <source>
        <dbReference type="SAM" id="Phobius"/>
    </source>
</evidence>
<dbReference type="RefSeq" id="WP_006362764.1">
    <property type="nucleotide sequence ID" value="NZ_GG700631.1"/>
</dbReference>
<keyword evidence="3" id="KW-1185">Reference proteome</keyword>
<feature type="transmembrane region" description="Helical" evidence="1">
    <location>
        <begin position="38"/>
        <end position="62"/>
    </location>
</feature>
<feature type="transmembrane region" description="Helical" evidence="1">
    <location>
        <begin position="100"/>
        <end position="125"/>
    </location>
</feature>
<keyword evidence="1" id="KW-1133">Transmembrane helix</keyword>
<protein>
    <submittedName>
        <fullName evidence="2">Uncharacterized protein</fullName>
    </submittedName>
</protein>
<accession>D0WI31</accession>
<proteinExistence type="predicted"/>
<gene>
    <name evidence="2" type="ORF">HMPREF0762_01503</name>
</gene>
<feature type="transmembrane region" description="Helical" evidence="1">
    <location>
        <begin position="68"/>
        <end position="88"/>
    </location>
</feature>
<evidence type="ECO:0000313" key="2">
    <source>
        <dbReference type="EMBL" id="EEZ60698.1"/>
    </source>
</evidence>
<dbReference type="STRING" id="649764.HMPREF0762_01503"/>
<dbReference type="OrthoDB" id="1974880at2"/>
<dbReference type="EMBL" id="ACUX02000016">
    <property type="protein sequence ID" value="EEZ60698.1"/>
    <property type="molecule type" value="Genomic_DNA"/>
</dbReference>